<evidence type="ECO:0000256" key="5">
    <source>
        <dbReference type="ARBA" id="ARBA00023136"/>
    </source>
</evidence>
<dbReference type="SUPFAM" id="SSF103473">
    <property type="entry name" value="MFS general substrate transporter"/>
    <property type="match status" value="1"/>
</dbReference>
<dbReference type="PANTHER" id="PTHR43791:SF101">
    <property type="entry name" value="HIGH-AFFINITY NICOTINIC ACID TRANSPORTER"/>
    <property type="match status" value="1"/>
</dbReference>
<dbReference type="InterPro" id="IPR036259">
    <property type="entry name" value="MFS_trans_sf"/>
</dbReference>
<dbReference type="EMBL" id="ML978201">
    <property type="protein sequence ID" value="KAF2029446.1"/>
    <property type="molecule type" value="Genomic_DNA"/>
</dbReference>
<evidence type="ECO:0000313" key="8">
    <source>
        <dbReference type="Proteomes" id="UP000799777"/>
    </source>
</evidence>
<evidence type="ECO:0000256" key="4">
    <source>
        <dbReference type="ARBA" id="ARBA00022989"/>
    </source>
</evidence>
<organism evidence="7 8">
    <name type="scientific">Setomelanomma holmii</name>
    <dbReference type="NCBI Taxonomy" id="210430"/>
    <lineage>
        <taxon>Eukaryota</taxon>
        <taxon>Fungi</taxon>
        <taxon>Dikarya</taxon>
        <taxon>Ascomycota</taxon>
        <taxon>Pezizomycotina</taxon>
        <taxon>Dothideomycetes</taxon>
        <taxon>Pleosporomycetidae</taxon>
        <taxon>Pleosporales</taxon>
        <taxon>Pleosporineae</taxon>
        <taxon>Phaeosphaeriaceae</taxon>
        <taxon>Setomelanomma</taxon>
    </lineage>
</organism>
<feature type="transmembrane region" description="Helical" evidence="6">
    <location>
        <begin position="12"/>
        <end position="36"/>
    </location>
</feature>
<dbReference type="AlphaFoldDB" id="A0A9P4LJQ0"/>
<keyword evidence="4 6" id="KW-1133">Transmembrane helix</keyword>
<evidence type="ECO:0000256" key="1">
    <source>
        <dbReference type="ARBA" id="ARBA00004141"/>
    </source>
</evidence>
<gene>
    <name evidence="7" type="ORF">EK21DRAFT_89851</name>
</gene>
<dbReference type="PANTHER" id="PTHR43791">
    <property type="entry name" value="PERMEASE-RELATED"/>
    <property type="match status" value="1"/>
</dbReference>
<comment type="caution">
    <text evidence="7">The sequence shown here is derived from an EMBL/GenBank/DDBJ whole genome shotgun (WGS) entry which is preliminary data.</text>
</comment>
<keyword evidence="2" id="KW-0813">Transport</keyword>
<evidence type="ECO:0000256" key="6">
    <source>
        <dbReference type="SAM" id="Phobius"/>
    </source>
</evidence>
<dbReference type="GO" id="GO:0022857">
    <property type="term" value="F:transmembrane transporter activity"/>
    <property type="evidence" value="ECO:0007669"/>
    <property type="project" value="TreeGrafter"/>
</dbReference>
<name>A0A9P4LJQ0_9PLEO</name>
<evidence type="ECO:0000313" key="7">
    <source>
        <dbReference type="EMBL" id="KAF2029446.1"/>
    </source>
</evidence>
<comment type="subcellular location">
    <subcellularLocation>
        <location evidence="1">Membrane</location>
        <topology evidence="1">Multi-pass membrane protein</topology>
    </subcellularLocation>
</comment>
<reference evidence="7" key="1">
    <citation type="journal article" date="2020" name="Stud. Mycol.">
        <title>101 Dothideomycetes genomes: a test case for predicting lifestyles and emergence of pathogens.</title>
        <authorList>
            <person name="Haridas S."/>
            <person name="Albert R."/>
            <person name="Binder M."/>
            <person name="Bloem J."/>
            <person name="Labutti K."/>
            <person name="Salamov A."/>
            <person name="Andreopoulos B."/>
            <person name="Baker S."/>
            <person name="Barry K."/>
            <person name="Bills G."/>
            <person name="Bluhm B."/>
            <person name="Cannon C."/>
            <person name="Castanera R."/>
            <person name="Culley D."/>
            <person name="Daum C."/>
            <person name="Ezra D."/>
            <person name="Gonzalez J."/>
            <person name="Henrissat B."/>
            <person name="Kuo A."/>
            <person name="Liang C."/>
            <person name="Lipzen A."/>
            <person name="Lutzoni F."/>
            <person name="Magnuson J."/>
            <person name="Mondo S."/>
            <person name="Nolan M."/>
            <person name="Ohm R."/>
            <person name="Pangilinan J."/>
            <person name="Park H.-J."/>
            <person name="Ramirez L."/>
            <person name="Alfaro M."/>
            <person name="Sun H."/>
            <person name="Tritt A."/>
            <person name="Yoshinaga Y."/>
            <person name="Zwiers L.-H."/>
            <person name="Turgeon B."/>
            <person name="Goodwin S."/>
            <person name="Spatafora J."/>
            <person name="Crous P."/>
            <person name="Grigoriev I."/>
        </authorList>
    </citation>
    <scope>NUCLEOTIDE SEQUENCE</scope>
    <source>
        <strain evidence="7">CBS 110217</strain>
    </source>
</reference>
<dbReference type="GO" id="GO:0016020">
    <property type="term" value="C:membrane"/>
    <property type="evidence" value="ECO:0007669"/>
    <property type="project" value="UniProtKB-SubCell"/>
</dbReference>
<evidence type="ECO:0000256" key="3">
    <source>
        <dbReference type="ARBA" id="ARBA00022692"/>
    </source>
</evidence>
<evidence type="ECO:0000256" key="2">
    <source>
        <dbReference type="ARBA" id="ARBA00022448"/>
    </source>
</evidence>
<dbReference type="OrthoDB" id="2962993at2759"/>
<accession>A0A9P4LJQ0</accession>
<keyword evidence="8" id="KW-1185">Reference proteome</keyword>
<proteinExistence type="predicted"/>
<dbReference type="Proteomes" id="UP000799777">
    <property type="component" value="Unassembled WGS sequence"/>
</dbReference>
<sequence>MVYNREEQGMRVAYFFAATALSAMFGGLVAAGITLIGSVGSLRLTSLIVIPWSWYGLPSNPADAKFWTPEQRETMKLRDLKRQEYMGANQFDWAQIFSALRTWRLYTE</sequence>
<keyword evidence="3 6" id="KW-0812">Transmembrane</keyword>
<keyword evidence="5 6" id="KW-0472">Membrane</keyword>
<protein>
    <submittedName>
        <fullName evidence="7">Uncharacterized protein</fullName>
    </submittedName>
</protein>